<keyword evidence="7 15" id="KW-0732">Signal</keyword>
<dbReference type="Pfam" id="PF02563">
    <property type="entry name" value="Poly_export"/>
    <property type="match status" value="1"/>
</dbReference>
<dbReference type="GO" id="GO:0009279">
    <property type="term" value="C:cell outer membrane"/>
    <property type="evidence" value="ECO:0007669"/>
    <property type="project" value="UniProtKB-SubCell"/>
</dbReference>
<accession>A0A239BK05</accession>
<dbReference type="Gene3D" id="3.10.560.10">
    <property type="entry name" value="Outer membrane lipoprotein wza domain like"/>
    <property type="match status" value="1"/>
</dbReference>
<evidence type="ECO:0000256" key="3">
    <source>
        <dbReference type="ARBA" id="ARBA00022448"/>
    </source>
</evidence>
<evidence type="ECO:0000256" key="7">
    <source>
        <dbReference type="ARBA" id="ARBA00022729"/>
    </source>
</evidence>
<dbReference type="OrthoDB" id="662756at2"/>
<keyword evidence="3" id="KW-0813">Transport</keyword>
<dbReference type="GO" id="GO:0006811">
    <property type="term" value="P:monoatomic ion transport"/>
    <property type="evidence" value="ECO:0007669"/>
    <property type="project" value="UniProtKB-KW"/>
</dbReference>
<evidence type="ECO:0000256" key="12">
    <source>
        <dbReference type="ARBA" id="ARBA00023139"/>
    </source>
</evidence>
<comment type="subcellular location">
    <subcellularLocation>
        <location evidence="1">Cell outer membrane</location>
        <topology evidence="1">Multi-pass membrane protein</topology>
    </subcellularLocation>
</comment>
<evidence type="ECO:0000256" key="5">
    <source>
        <dbReference type="ARBA" id="ARBA00022597"/>
    </source>
</evidence>
<keyword evidence="11" id="KW-0472">Membrane</keyword>
<evidence type="ECO:0000259" key="16">
    <source>
        <dbReference type="Pfam" id="PF02563"/>
    </source>
</evidence>
<evidence type="ECO:0000256" key="10">
    <source>
        <dbReference type="ARBA" id="ARBA00023114"/>
    </source>
</evidence>
<keyword evidence="8" id="KW-0625">Polysaccharide transport</keyword>
<feature type="domain" description="SLBB" evidence="17">
    <location>
        <begin position="146"/>
        <end position="225"/>
    </location>
</feature>
<dbReference type="PANTHER" id="PTHR33619">
    <property type="entry name" value="POLYSACCHARIDE EXPORT PROTEIN GFCE-RELATED"/>
    <property type="match status" value="1"/>
</dbReference>
<dbReference type="RefSeq" id="WP_089238133.1">
    <property type="nucleotide sequence ID" value="NZ_FZOK01000003.1"/>
</dbReference>
<feature type="chain" id="PRO_5012037250" evidence="15">
    <location>
        <begin position="22"/>
        <end position="264"/>
    </location>
</feature>
<evidence type="ECO:0000313" key="18">
    <source>
        <dbReference type="EMBL" id="SNS07708.1"/>
    </source>
</evidence>
<feature type="domain" description="Polysaccharide export protein N-terminal" evidence="16">
    <location>
        <begin position="42"/>
        <end position="142"/>
    </location>
</feature>
<dbReference type="Pfam" id="PF22461">
    <property type="entry name" value="SLBB_2"/>
    <property type="match status" value="1"/>
</dbReference>
<name>A0A239BK05_9BACT</name>
<keyword evidence="13" id="KW-0998">Cell outer membrane</keyword>
<dbReference type="InterPro" id="IPR049712">
    <property type="entry name" value="Poly_export"/>
</dbReference>
<sequence length="264" mass="29910">MKTLTLPFLLVALLISGCAKRNLTYFSDIEPNSNYSIAVREVSEIRIKPFDRVRITVNSPSTEANLLFNRGKVAENIETINGLEIRQESTDQNIYLVGKEGFIEFPILGQIKLQGLTLHEAREELKFLLKSQVKEPSVNLIITNFKVTVIGEVNRPSNFLVGSERINIFEAIGLAGDLTLYGKRENVLIMRDIEGVRNVYRVNLNNKDILNSPYYYLQQNDIIYVEPHGQKEKDAKNNSTLITVLSVASSVLVAIIFNYQNLFN</sequence>
<keyword evidence="10" id="KW-0626">Porin</keyword>
<dbReference type="GO" id="GO:0015288">
    <property type="term" value="F:porin activity"/>
    <property type="evidence" value="ECO:0007669"/>
    <property type="project" value="UniProtKB-KW"/>
</dbReference>
<dbReference type="Proteomes" id="UP000198480">
    <property type="component" value="Unassembled WGS sequence"/>
</dbReference>
<evidence type="ECO:0000256" key="14">
    <source>
        <dbReference type="ARBA" id="ARBA00023288"/>
    </source>
</evidence>
<dbReference type="GO" id="GO:0046930">
    <property type="term" value="C:pore complex"/>
    <property type="evidence" value="ECO:0007669"/>
    <property type="project" value="UniProtKB-KW"/>
</dbReference>
<dbReference type="PANTHER" id="PTHR33619:SF3">
    <property type="entry name" value="POLYSACCHARIDE EXPORT PROTEIN GFCE-RELATED"/>
    <property type="match status" value="1"/>
</dbReference>
<proteinExistence type="inferred from homology"/>
<evidence type="ECO:0000256" key="6">
    <source>
        <dbReference type="ARBA" id="ARBA00022692"/>
    </source>
</evidence>
<evidence type="ECO:0000256" key="8">
    <source>
        <dbReference type="ARBA" id="ARBA00023047"/>
    </source>
</evidence>
<keyword evidence="9" id="KW-0406">Ion transport</keyword>
<keyword evidence="5" id="KW-0762">Sugar transport</keyword>
<keyword evidence="19" id="KW-1185">Reference proteome</keyword>
<evidence type="ECO:0000256" key="11">
    <source>
        <dbReference type="ARBA" id="ARBA00023136"/>
    </source>
</evidence>
<dbReference type="InterPro" id="IPR003715">
    <property type="entry name" value="Poly_export_N"/>
</dbReference>
<evidence type="ECO:0000256" key="15">
    <source>
        <dbReference type="SAM" id="SignalP"/>
    </source>
</evidence>
<dbReference type="PROSITE" id="PS51257">
    <property type="entry name" value="PROKAR_LIPOPROTEIN"/>
    <property type="match status" value="1"/>
</dbReference>
<protein>
    <submittedName>
        <fullName evidence="18">Polysaccharide export outer membrane protein</fullName>
    </submittedName>
</protein>
<comment type="similarity">
    <text evidence="2">Belongs to the BexD/CtrA/VexA family.</text>
</comment>
<dbReference type="EMBL" id="FZOK01000003">
    <property type="protein sequence ID" value="SNS07708.1"/>
    <property type="molecule type" value="Genomic_DNA"/>
</dbReference>
<evidence type="ECO:0000256" key="1">
    <source>
        <dbReference type="ARBA" id="ARBA00004571"/>
    </source>
</evidence>
<evidence type="ECO:0000256" key="4">
    <source>
        <dbReference type="ARBA" id="ARBA00022452"/>
    </source>
</evidence>
<reference evidence="19" key="1">
    <citation type="submission" date="2017-06" db="EMBL/GenBank/DDBJ databases">
        <authorList>
            <person name="Varghese N."/>
            <person name="Submissions S."/>
        </authorList>
    </citation>
    <scope>NUCLEOTIDE SEQUENCE [LARGE SCALE GENOMIC DNA]</scope>
    <source>
        <strain evidence="19">5C</strain>
    </source>
</reference>
<dbReference type="GO" id="GO:0015159">
    <property type="term" value="F:polysaccharide transmembrane transporter activity"/>
    <property type="evidence" value="ECO:0007669"/>
    <property type="project" value="InterPro"/>
</dbReference>
<dbReference type="AlphaFoldDB" id="A0A239BK05"/>
<keyword evidence="12" id="KW-0564">Palmitate</keyword>
<evidence type="ECO:0000256" key="2">
    <source>
        <dbReference type="ARBA" id="ARBA00009450"/>
    </source>
</evidence>
<dbReference type="InterPro" id="IPR054765">
    <property type="entry name" value="SLBB_dom"/>
</dbReference>
<evidence type="ECO:0000313" key="19">
    <source>
        <dbReference type="Proteomes" id="UP000198480"/>
    </source>
</evidence>
<feature type="signal peptide" evidence="15">
    <location>
        <begin position="1"/>
        <end position="21"/>
    </location>
</feature>
<evidence type="ECO:0000259" key="17">
    <source>
        <dbReference type="Pfam" id="PF22461"/>
    </source>
</evidence>
<keyword evidence="14" id="KW-0449">Lipoprotein</keyword>
<evidence type="ECO:0000256" key="13">
    <source>
        <dbReference type="ARBA" id="ARBA00023237"/>
    </source>
</evidence>
<keyword evidence="6" id="KW-0812">Transmembrane</keyword>
<organism evidence="18 19">
    <name type="scientific">Belliella buryatensis</name>
    <dbReference type="NCBI Taxonomy" id="1500549"/>
    <lineage>
        <taxon>Bacteria</taxon>
        <taxon>Pseudomonadati</taxon>
        <taxon>Bacteroidota</taxon>
        <taxon>Cytophagia</taxon>
        <taxon>Cytophagales</taxon>
        <taxon>Cyclobacteriaceae</taxon>
        <taxon>Belliella</taxon>
    </lineage>
</organism>
<keyword evidence="4" id="KW-1134">Transmembrane beta strand</keyword>
<evidence type="ECO:0000256" key="9">
    <source>
        <dbReference type="ARBA" id="ARBA00023065"/>
    </source>
</evidence>
<gene>
    <name evidence="18" type="ORF">SAMN06295967_10318</name>
</gene>